<protein>
    <submittedName>
        <fullName evidence="3">Tubulin domain-containing protein</fullName>
    </submittedName>
</protein>
<name>A0A1I7WHK9_HETBA</name>
<proteinExistence type="predicted"/>
<keyword evidence="1" id="KW-0812">Transmembrane</keyword>
<feature type="transmembrane region" description="Helical" evidence="1">
    <location>
        <begin position="12"/>
        <end position="35"/>
    </location>
</feature>
<accession>A0A1I7WHK9</accession>
<organism evidence="2 3">
    <name type="scientific">Heterorhabditis bacteriophora</name>
    <name type="common">Entomopathogenic nematode worm</name>
    <dbReference type="NCBI Taxonomy" id="37862"/>
    <lineage>
        <taxon>Eukaryota</taxon>
        <taxon>Metazoa</taxon>
        <taxon>Ecdysozoa</taxon>
        <taxon>Nematoda</taxon>
        <taxon>Chromadorea</taxon>
        <taxon>Rhabditida</taxon>
        <taxon>Rhabditina</taxon>
        <taxon>Rhabditomorpha</taxon>
        <taxon>Strongyloidea</taxon>
        <taxon>Heterorhabditidae</taxon>
        <taxon>Heterorhabditis</taxon>
    </lineage>
</organism>
<sequence length="150" mass="17070">MRSIRFSFYRLIYNEFIYLVLLGFHVCKVLLVRLMGVCHQTNKDDTSFSTFFSETGAGRHVPRAVMVDLEPTVWYFRFSGVKGMENVHLGLSHKLNILIRELLNIVSGELNSCKFTFAIPCLSLAFILQDYEEVGIDSVEGDGGEDGDEY</sequence>
<evidence type="ECO:0000313" key="3">
    <source>
        <dbReference type="WBParaSite" id="Hba_04447"/>
    </source>
</evidence>
<keyword evidence="2" id="KW-1185">Reference proteome</keyword>
<dbReference type="WBParaSite" id="Hba_04447">
    <property type="protein sequence ID" value="Hba_04447"/>
    <property type="gene ID" value="Hba_04447"/>
</dbReference>
<dbReference type="SUPFAM" id="SSF52490">
    <property type="entry name" value="Tubulin nucleotide-binding domain-like"/>
    <property type="match status" value="1"/>
</dbReference>
<dbReference type="InterPro" id="IPR036525">
    <property type="entry name" value="Tubulin/FtsZ_GTPase_sf"/>
</dbReference>
<dbReference type="AlphaFoldDB" id="A0A1I7WHK9"/>
<dbReference type="Gene3D" id="3.40.50.1440">
    <property type="entry name" value="Tubulin/FtsZ, GTPase domain"/>
    <property type="match status" value="1"/>
</dbReference>
<evidence type="ECO:0000313" key="2">
    <source>
        <dbReference type="Proteomes" id="UP000095283"/>
    </source>
</evidence>
<dbReference type="Proteomes" id="UP000095283">
    <property type="component" value="Unplaced"/>
</dbReference>
<keyword evidence="1" id="KW-0472">Membrane</keyword>
<reference evidence="3" key="1">
    <citation type="submission" date="2016-11" db="UniProtKB">
        <authorList>
            <consortium name="WormBaseParasite"/>
        </authorList>
    </citation>
    <scope>IDENTIFICATION</scope>
</reference>
<keyword evidence="1" id="KW-1133">Transmembrane helix</keyword>
<evidence type="ECO:0000256" key="1">
    <source>
        <dbReference type="SAM" id="Phobius"/>
    </source>
</evidence>